<organism evidence="1 2">
    <name type="scientific">Trichothecium roseum</name>
    <dbReference type="NCBI Taxonomy" id="47278"/>
    <lineage>
        <taxon>Eukaryota</taxon>
        <taxon>Fungi</taxon>
        <taxon>Dikarya</taxon>
        <taxon>Ascomycota</taxon>
        <taxon>Pezizomycotina</taxon>
        <taxon>Sordariomycetes</taxon>
        <taxon>Hypocreomycetidae</taxon>
        <taxon>Hypocreales</taxon>
        <taxon>Hypocreales incertae sedis</taxon>
        <taxon>Trichothecium</taxon>
    </lineage>
</organism>
<dbReference type="Proteomes" id="UP001163324">
    <property type="component" value="Chromosome 2"/>
</dbReference>
<gene>
    <name evidence="1" type="ORF">N3K66_001783</name>
</gene>
<sequence>MQSGISASQELQDQFNSLLSAPSTFGLVVTIEKESLVPIATLSSSGSSFDDNLSTIQPHVKDDAALYFILRRFDTAPFFLAVTYVPDSAPVRQKMLFASTRLTLVRELGTEHFRETIFTTEAKELSPAGFKAHDAHTKLAAPLTEEEQTLGDVKRLEQAAGSGTGTREIHLSKNLNMPVGEDAIAAMQQVGQDGGRVVTMLKINSDTEVVELVHEAPTPRTITELTQAISATEPRFTFYRYTHTHNGSEESPVLFFYTCPVTPGNKSIKNRMLYPLMKRAVLTIAEQEAGLTIAKKFEVEDPSEITEEGVTEDLHPKVTAKSGFSRPKRPGR</sequence>
<accession>A0ACC0V7R8</accession>
<comment type="caution">
    <text evidence="1">The sequence shown here is derived from an EMBL/GenBank/DDBJ whole genome shotgun (WGS) entry which is preliminary data.</text>
</comment>
<name>A0ACC0V7R8_9HYPO</name>
<evidence type="ECO:0000313" key="2">
    <source>
        <dbReference type="Proteomes" id="UP001163324"/>
    </source>
</evidence>
<reference evidence="1" key="1">
    <citation type="submission" date="2022-10" db="EMBL/GenBank/DDBJ databases">
        <title>Complete Genome of Trichothecium roseum strain YXFP-22015, a Plant Pathogen Isolated from Citrus.</title>
        <authorList>
            <person name="Wang Y."/>
            <person name="Zhu L."/>
        </authorList>
    </citation>
    <scope>NUCLEOTIDE SEQUENCE</scope>
    <source>
        <strain evidence="1">YXFP-22015</strain>
    </source>
</reference>
<dbReference type="EMBL" id="CM047941">
    <property type="protein sequence ID" value="KAI9902431.1"/>
    <property type="molecule type" value="Genomic_DNA"/>
</dbReference>
<keyword evidence="2" id="KW-1185">Reference proteome</keyword>
<proteinExistence type="predicted"/>
<evidence type="ECO:0000313" key="1">
    <source>
        <dbReference type="EMBL" id="KAI9902431.1"/>
    </source>
</evidence>
<protein>
    <submittedName>
        <fullName evidence="1">Uncharacterized protein</fullName>
    </submittedName>
</protein>